<feature type="domain" description="Thymidylate kinase-like" evidence="9">
    <location>
        <begin position="9"/>
        <end position="202"/>
    </location>
</feature>
<dbReference type="AlphaFoldDB" id="A0A7K4BYP5"/>
<evidence type="ECO:0000256" key="6">
    <source>
        <dbReference type="ARBA" id="ARBA00022840"/>
    </source>
</evidence>
<keyword evidence="2 8" id="KW-0808">Transferase</keyword>
<dbReference type="InterPro" id="IPR018094">
    <property type="entry name" value="Thymidylate_kinase"/>
</dbReference>
<dbReference type="GO" id="GO:0006227">
    <property type="term" value="P:dUDP biosynthetic process"/>
    <property type="evidence" value="ECO:0007669"/>
    <property type="project" value="TreeGrafter"/>
</dbReference>
<dbReference type="NCBIfam" id="TIGR00041">
    <property type="entry name" value="DTMP_kinase"/>
    <property type="match status" value="1"/>
</dbReference>
<dbReference type="GO" id="GO:0006233">
    <property type="term" value="P:dTDP biosynthetic process"/>
    <property type="evidence" value="ECO:0007669"/>
    <property type="project" value="InterPro"/>
</dbReference>
<dbReference type="PANTHER" id="PTHR10344:SF4">
    <property type="entry name" value="UMP-CMP KINASE 2, MITOCHONDRIAL"/>
    <property type="match status" value="1"/>
</dbReference>
<dbReference type="SUPFAM" id="SSF52540">
    <property type="entry name" value="P-loop containing nucleoside triphosphate hydrolases"/>
    <property type="match status" value="1"/>
</dbReference>
<proteinExistence type="inferred from homology"/>
<sequence>MSNGCFIVVDGLPGCGKGTMIKRVFEYVFGKSKKYDNILITDEPTNGPYGLKIRELFSKQKSSNDFASELFLAFVEDRRWHIENVIKPCLEKNFVILCDRYKYSSIVYQSLQGNDFDEVFAAHKDFLAPDLALIMDVDPLVAYNRINKAKEEKRKEQKDGFRELDFITNLRKGFLALPQQLPNENIQIIDANKSVDEVFEQIKPLVDKVLF</sequence>
<keyword evidence="5 8" id="KW-0418">Kinase</keyword>
<evidence type="ECO:0000256" key="4">
    <source>
        <dbReference type="ARBA" id="ARBA00022741"/>
    </source>
</evidence>
<evidence type="ECO:0000256" key="8">
    <source>
        <dbReference type="HAMAP-Rule" id="MF_00165"/>
    </source>
</evidence>
<organism evidence="10 11">
    <name type="scientific">Candidatus Iainarchaeum sp</name>
    <dbReference type="NCBI Taxonomy" id="3101447"/>
    <lineage>
        <taxon>Archaea</taxon>
        <taxon>Candidatus Iainarchaeota</taxon>
        <taxon>Candidatus Iainarchaeia</taxon>
        <taxon>Candidatus Iainarchaeales</taxon>
        <taxon>Candidatus Iainarchaeaceae</taxon>
        <taxon>Candidatus Iainarchaeum</taxon>
    </lineage>
</organism>
<keyword evidence="3 8" id="KW-0545">Nucleotide biosynthesis</keyword>
<dbReference type="InterPro" id="IPR027417">
    <property type="entry name" value="P-loop_NTPase"/>
</dbReference>
<protein>
    <recommendedName>
        <fullName evidence="8">Probable thymidylate kinase</fullName>
        <ecNumber evidence="8">2.7.4.9</ecNumber>
    </recommendedName>
    <alternativeName>
        <fullName evidence="8">dTMP kinase</fullName>
    </alternativeName>
</protein>
<keyword evidence="4 8" id="KW-0547">Nucleotide-binding</keyword>
<dbReference type="GO" id="GO:0006235">
    <property type="term" value="P:dTTP biosynthetic process"/>
    <property type="evidence" value="ECO:0007669"/>
    <property type="project" value="UniProtKB-UniRule"/>
</dbReference>
<comment type="caution">
    <text evidence="8">Lacks conserved residue(s) required for the propagation of feature annotation.</text>
</comment>
<evidence type="ECO:0000313" key="11">
    <source>
        <dbReference type="Proteomes" id="UP000526302"/>
    </source>
</evidence>
<dbReference type="InterPro" id="IPR039430">
    <property type="entry name" value="Thymidylate_kin-like_dom"/>
</dbReference>
<comment type="similarity">
    <text evidence="1 8">Belongs to the thymidylate kinase family.</text>
</comment>
<evidence type="ECO:0000256" key="1">
    <source>
        <dbReference type="ARBA" id="ARBA00009776"/>
    </source>
</evidence>
<dbReference type="InterPro" id="IPR018095">
    <property type="entry name" value="Thymidylate_kin_CS"/>
</dbReference>
<evidence type="ECO:0000256" key="3">
    <source>
        <dbReference type="ARBA" id="ARBA00022727"/>
    </source>
</evidence>
<dbReference type="GO" id="GO:0005524">
    <property type="term" value="F:ATP binding"/>
    <property type="evidence" value="ECO:0007669"/>
    <property type="project" value="UniProtKB-UniRule"/>
</dbReference>
<dbReference type="HAMAP" id="MF_00165">
    <property type="entry name" value="Thymidylate_kinase"/>
    <property type="match status" value="1"/>
</dbReference>
<dbReference type="Gene3D" id="3.40.50.300">
    <property type="entry name" value="P-loop containing nucleotide triphosphate hydrolases"/>
    <property type="match status" value="1"/>
</dbReference>
<dbReference type="PROSITE" id="PS01331">
    <property type="entry name" value="THYMIDYLATE_KINASE"/>
    <property type="match status" value="1"/>
</dbReference>
<evidence type="ECO:0000256" key="2">
    <source>
        <dbReference type="ARBA" id="ARBA00022679"/>
    </source>
</evidence>
<comment type="caution">
    <text evidence="10">The sequence shown here is derived from an EMBL/GenBank/DDBJ whole genome shotgun (WGS) entry which is preliminary data.</text>
</comment>
<dbReference type="PANTHER" id="PTHR10344">
    <property type="entry name" value="THYMIDYLATE KINASE"/>
    <property type="match status" value="1"/>
</dbReference>
<dbReference type="Proteomes" id="UP000526302">
    <property type="component" value="Unassembled WGS sequence"/>
</dbReference>
<name>A0A7K4BYP5_9ARCH</name>
<keyword evidence="6 8" id="KW-0067">ATP-binding</keyword>
<evidence type="ECO:0000313" key="10">
    <source>
        <dbReference type="EMBL" id="NMA44384.1"/>
    </source>
</evidence>
<dbReference type="EC" id="2.7.4.9" evidence="8"/>
<dbReference type="CDD" id="cd01672">
    <property type="entry name" value="TMPK"/>
    <property type="match status" value="1"/>
</dbReference>
<dbReference type="GO" id="GO:0005737">
    <property type="term" value="C:cytoplasm"/>
    <property type="evidence" value="ECO:0007669"/>
    <property type="project" value="TreeGrafter"/>
</dbReference>
<evidence type="ECO:0000256" key="7">
    <source>
        <dbReference type="ARBA" id="ARBA00048743"/>
    </source>
</evidence>
<reference evidence="10 11" key="1">
    <citation type="journal article" date="2020" name="Biotechnol. Biofuels">
        <title>New insights from the biogas microbiome by comprehensive genome-resolved metagenomics of nearly 1600 species originating from multiple anaerobic digesters.</title>
        <authorList>
            <person name="Campanaro S."/>
            <person name="Treu L."/>
            <person name="Rodriguez-R L.M."/>
            <person name="Kovalovszki A."/>
            <person name="Ziels R.M."/>
            <person name="Maus I."/>
            <person name="Zhu X."/>
            <person name="Kougias P.G."/>
            <person name="Basile A."/>
            <person name="Luo G."/>
            <person name="Schluter A."/>
            <person name="Konstantinidis K.T."/>
            <person name="Angelidaki I."/>
        </authorList>
    </citation>
    <scope>NUCLEOTIDE SEQUENCE [LARGE SCALE GENOMIC DNA]</scope>
    <source>
        <strain evidence="10">AS22ysBPME_79</strain>
    </source>
</reference>
<comment type="catalytic activity">
    <reaction evidence="7 8">
        <text>dTMP + ATP = dTDP + ADP</text>
        <dbReference type="Rhea" id="RHEA:13517"/>
        <dbReference type="ChEBI" id="CHEBI:30616"/>
        <dbReference type="ChEBI" id="CHEBI:58369"/>
        <dbReference type="ChEBI" id="CHEBI:63528"/>
        <dbReference type="ChEBI" id="CHEBI:456216"/>
        <dbReference type="EC" id="2.7.4.9"/>
    </reaction>
</comment>
<gene>
    <name evidence="8 10" type="primary">tmk</name>
    <name evidence="10" type="ORF">GX950_01040</name>
</gene>
<evidence type="ECO:0000259" key="9">
    <source>
        <dbReference type="Pfam" id="PF02223"/>
    </source>
</evidence>
<dbReference type="EMBL" id="JAAZKV010000009">
    <property type="protein sequence ID" value="NMA44384.1"/>
    <property type="molecule type" value="Genomic_DNA"/>
</dbReference>
<dbReference type="GO" id="GO:0004798">
    <property type="term" value="F:dTMP kinase activity"/>
    <property type="evidence" value="ECO:0007669"/>
    <property type="project" value="UniProtKB-UniRule"/>
</dbReference>
<dbReference type="Pfam" id="PF02223">
    <property type="entry name" value="Thymidylate_kin"/>
    <property type="match status" value="1"/>
</dbReference>
<accession>A0A7K4BYP5</accession>
<evidence type="ECO:0000256" key="5">
    <source>
        <dbReference type="ARBA" id="ARBA00022777"/>
    </source>
</evidence>